<reference evidence="2 3" key="1">
    <citation type="journal article" date="2024" name="J Genomics">
        <title>Draft genome sequencing and assembly of Favolaschia claudopus CIRM-BRFM 2984 isolated from oak limbs.</title>
        <authorList>
            <person name="Navarro D."/>
            <person name="Drula E."/>
            <person name="Chaduli D."/>
            <person name="Cazenave R."/>
            <person name="Ahrendt S."/>
            <person name="Wang J."/>
            <person name="Lipzen A."/>
            <person name="Daum C."/>
            <person name="Barry K."/>
            <person name="Grigoriev I.V."/>
            <person name="Favel A."/>
            <person name="Rosso M.N."/>
            <person name="Martin F."/>
        </authorList>
    </citation>
    <scope>NUCLEOTIDE SEQUENCE [LARGE SCALE GENOMIC DNA]</scope>
    <source>
        <strain evidence="2 3">CIRM-BRFM 2984</strain>
    </source>
</reference>
<organism evidence="2 3">
    <name type="scientific">Favolaschia claudopus</name>
    <dbReference type="NCBI Taxonomy" id="2862362"/>
    <lineage>
        <taxon>Eukaryota</taxon>
        <taxon>Fungi</taxon>
        <taxon>Dikarya</taxon>
        <taxon>Basidiomycota</taxon>
        <taxon>Agaricomycotina</taxon>
        <taxon>Agaricomycetes</taxon>
        <taxon>Agaricomycetidae</taxon>
        <taxon>Agaricales</taxon>
        <taxon>Marasmiineae</taxon>
        <taxon>Mycenaceae</taxon>
        <taxon>Favolaschia</taxon>
    </lineage>
</organism>
<protein>
    <submittedName>
        <fullName evidence="2">Uncharacterized protein</fullName>
    </submittedName>
</protein>
<sequence length="205" mass="23195">MPSAVGSTASLHKGRKRRSPDSPCQRQNRPRHSAFPERPAELALWRSIPTGNNRCWRRFFHTTRMGYSERQNLDRRRDLRRKERGGADAGQAEEGGRVEEKQGAEDSEAYGGGINLPRCKKPRVSVRSIATASHERKLVGTLSRLLEDAFRNLRQTKSRQQENEENDLEARNFLLDLSSIILTDGTELTRFGHTSPDGIFTGPQA</sequence>
<dbReference type="Proteomes" id="UP001362999">
    <property type="component" value="Unassembled WGS sequence"/>
</dbReference>
<feature type="region of interest" description="Disordered" evidence="1">
    <location>
        <begin position="1"/>
        <end position="37"/>
    </location>
</feature>
<evidence type="ECO:0000313" key="2">
    <source>
        <dbReference type="EMBL" id="KAK7012500.1"/>
    </source>
</evidence>
<gene>
    <name evidence="2" type="ORF">R3P38DRAFT_2790746</name>
</gene>
<comment type="caution">
    <text evidence="2">The sequence shown here is derived from an EMBL/GenBank/DDBJ whole genome shotgun (WGS) entry which is preliminary data.</text>
</comment>
<proteinExistence type="predicted"/>
<feature type="region of interest" description="Disordered" evidence="1">
    <location>
        <begin position="76"/>
        <end position="117"/>
    </location>
</feature>
<keyword evidence="3" id="KW-1185">Reference proteome</keyword>
<evidence type="ECO:0000313" key="3">
    <source>
        <dbReference type="Proteomes" id="UP001362999"/>
    </source>
</evidence>
<evidence type="ECO:0000256" key="1">
    <source>
        <dbReference type="SAM" id="MobiDB-lite"/>
    </source>
</evidence>
<feature type="compositionally biased region" description="Polar residues" evidence="1">
    <location>
        <begin position="1"/>
        <end position="10"/>
    </location>
</feature>
<dbReference type="EMBL" id="JAWWNJ010000065">
    <property type="protein sequence ID" value="KAK7012500.1"/>
    <property type="molecule type" value="Genomic_DNA"/>
</dbReference>
<feature type="compositionally biased region" description="Basic and acidic residues" evidence="1">
    <location>
        <begin position="76"/>
        <end position="86"/>
    </location>
</feature>
<feature type="compositionally biased region" description="Basic and acidic residues" evidence="1">
    <location>
        <begin position="94"/>
        <end position="104"/>
    </location>
</feature>
<name>A0AAW0AII2_9AGAR</name>
<dbReference type="AlphaFoldDB" id="A0AAW0AII2"/>
<accession>A0AAW0AII2</accession>